<dbReference type="Pfam" id="PF00378">
    <property type="entry name" value="ECH_1"/>
    <property type="match status" value="1"/>
</dbReference>
<keyword evidence="3" id="KW-0456">Lyase</keyword>
<dbReference type="InterPro" id="IPR001753">
    <property type="entry name" value="Enoyl-CoA_hydra/iso"/>
</dbReference>
<dbReference type="SUPFAM" id="SSF52096">
    <property type="entry name" value="ClpP/crotonase"/>
    <property type="match status" value="1"/>
</dbReference>
<comment type="caution">
    <text evidence="4">The sequence shown here is derived from an EMBL/GenBank/DDBJ whole genome shotgun (WGS) entry which is preliminary data.</text>
</comment>
<evidence type="ECO:0000256" key="3">
    <source>
        <dbReference type="ARBA" id="ARBA00023239"/>
    </source>
</evidence>
<dbReference type="PANTHER" id="PTHR11941">
    <property type="entry name" value="ENOYL-COA HYDRATASE-RELATED"/>
    <property type="match status" value="1"/>
</dbReference>
<comment type="similarity">
    <text evidence="1">Belongs to the enoyl-CoA hydratase/isomerase family.</text>
</comment>
<dbReference type="CDD" id="cd06558">
    <property type="entry name" value="crotonase-like"/>
    <property type="match status" value="1"/>
</dbReference>
<proteinExistence type="inferred from homology"/>
<sequence length="259" mass="26664">MSEPVEGLVQEQHGAVLLLRLNRPEARNALTGAVINGIGAAIAAAEADPGTRAIVITGTGDRAFCAGMDLRAFAGGETIGLDSGDGAVYKRFSQGRIDIPVIGAANGTAIGGGLELLLGCDIIVASSAAKFGLPEVKRGLFPAGGGTTLGTRIPRAAAMELALTGDTITAQRGYELGLINAVVEPEEVQTAALAFAQRIAANAPLGLSAVKELVRLAQTDPGQADERLAHWQSVVFTSDDAKEGAAAFIDRREPVWQGR</sequence>
<dbReference type="PANTHER" id="PTHR11941:SF169">
    <property type="entry name" value="(7AS)-7A-METHYL-1,5-DIOXO-2,3,5,6,7,7A-HEXAHYDRO-1H-INDENE-CARBOXYL-COA HYDROLASE"/>
    <property type="match status" value="1"/>
</dbReference>
<keyword evidence="5" id="KW-1185">Reference proteome</keyword>
<evidence type="ECO:0000313" key="4">
    <source>
        <dbReference type="EMBL" id="MEE2030700.1"/>
    </source>
</evidence>
<dbReference type="EMBL" id="JAUZMZ010000002">
    <property type="protein sequence ID" value="MEE2030700.1"/>
    <property type="molecule type" value="Genomic_DNA"/>
</dbReference>
<evidence type="ECO:0000256" key="1">
    <source>
        <dbReference type="ARBA" id="ARBA00005254"/>
    </source>
</evidence>
<dbReference type="RefSeq" id="WP_330150121.1">
    <property type="nucleotide sequence ID" value="NZ_JAUZMZ010000002.1"/>
</dbReference>
<dbReference type="Gene3D" id="1.10.12.10">
    <property type="entry name" value="Lyase 2-enoyl-coa Hydratase, Chain A, domain 2"/>
    <property type="match status" value="1"/>
</dbReference>
<keyword evidence="2" id="KW-0443">Lipid metabolism</keyword>
<gene>
    <name evidence="4" type="ORF">Q8814_00980</name>
</gene>
<organism evidence="4 5">
    <name type="scientific">Rhodococcus chondri</name>
    <dbReference type="NCBI Taxonomy" id="3065941"/>
    <lineage>
        <taxon>Bacteria</taxon>
        <taxon>Bacillati</taxon>
        <taxon>Actinomycetota</taxon>
        <taxon>Actinomycetes</taxon>
        <taxon>Mycobacteriales</taxon>
        <taxon>Nocardiaceae</taxon>
        <taxon>Rhodococcus</taxon>
    </lineage>
</organism>
<accession>A0ABU7JLN3</accession>
<name>A0ABU7JLN3_9NOCA</name>
<dbReference type="InterPro" id="IPR029045">
    <property type="entry name" value="ClpP/crotonase-like_dom_sf"/>
</dbReference>
<dbReference type="Gene3D" id="3.90.226.10">
    <property type="entry name" value="2-enoyl-CoA Hydratase, Chain A, domain 1"/>
    <property type="match status" value="1"/>
</dbReference>
<evidence type="ECO:0000256" key="2">
    <source>
        <dbReference type="ARBA" id="ARBA00023098"/>
    </source>
</evidence>
<dbReference type="InterPro" id="IPR014748">
    <property type="entry name" value="Enoyl-CoA_hydra_C"/>
</dbReference>
<dbReference type="Proteomes" id="UP001331936">
    <property type="component" value="Unassembled WGS sequence"/>
</dbReference>
<evidence type="ECO:0000313" key="5">
    <source>
        <dbReference type="Proteomes" id="UP001331936"/>
    </source>
</evidence>
<protein>
    <submittedName>
        <fullName evidence="4">Enoyl-CoA hydratase-related protein</fullName>
    </submittedName>
</protein>
<reference evidence="4 5" key="1">
    <citation type="submission" date="2023-08" db="EMBL/GenBank/DDBJ databases">
        <authorList>
            <person name="Girao M."/>
            <person name="Carvalho M.F."/>
        </authorList>
    </citation>
    <scope>NUCLEOTIDE SEQUENCE [LARGE SCALE GENOMIC DNA]</scope>
    <source>
        <strain evidence="4 5">CC-R104</strain>
    </source>
</reference>